<dbReference type="EMBL" id="JAVRRJ010000005">
    <property type="protein sequence ID" value="KAK5084457.1"/>
    <property type="molecule type" value="Genomic_DNA"/>
</dbReference>
<reference evidence="4 5" key="1">
    <citation type="submission" date="2023-08" db="EMBL/GenBank/DDBJ databases">
        <title>Black Yeasts Isolated from many extreme environments.</title>
        <authorList>
            <person name="Coleine C."/>
            <person name="Stajich J.E."/>
            <person name="Selbmann L."/>
        </authorList>
    </citation>
    <scope>NUCLEOTIDE SEQUENCE [LARGE SCALE GENOMIC DNA]</scope>
    <source>
        <strain evidence="4 5">CCFEE 5910</strain>
    </source>
</reference>
<evidence type="ECO:0000256" key="1">
    <source>
        <dbReference type="ARBA" id="ARBA00010790"/>
    </source>
</evidence>
<dbReference type="AlphaFoldDB" id="A0AAN7SYC1"/>
<dbReference type="Pfam" id="PF05199">
    <property type="entry name" value="GMC_oxred_C"/>
    <property type="match status" value="1"/>
</dbReference>
<evidence type="ECO:0000313" key="4">
    <source>
        <dbReference type="EMBL" id="KAK5084457.1"/>
    </source>
</evidence>
<keyword evidence="5" id="KW-1185">Reference proteome</keyword>
<evidence type="ECO:0000259" key="3">
    <source>
        <dbReference type="PROSITE" id="PS00623"/>
    </source>
</evidence>
<dbReference type="PIRSF" id="PIRSF000137">
    <property type="entry name" value="Alcohol_oxidase"/>
    <property type="match status" value="1"/>
</dbReference>
<dbReference type="InterPro" id="IPR000172">
    <property type="entry name" value="GMC_OxRdtase_N"/>
</dbReference>
<comment type="caution">
    <text evidence="4">The sequence shown here is derived from an EMBL/GenBank/DDBJ whole genome shotgun (WGS) entry which is preliminary data.</text>
</comment>
<dbReference type="GO" id="GO:0050660">
    <property type="term" value="F:flavin adenine dinucleotide binding"/>
    <property type="evidence" value="ECO:0007669"/>
    <property type="project" value="InterPro"/>
</dbReference>
<dbReference type="InterPro" id="IPR012132">
    <property type="entry name" value="GMC_OxRdtase"/>
</dbReference>
<gene>
    <name evidence="4" type="ORF">LTR05_005533</name>
</gene>
<dbReference type="InterPro" id="IPR036188">
    <property type="entry name" value="FAD/NAD-bd_sf"/>
</dbReference>
<protein>
    <recommendedName>
        <fullName evidence="3">Glucose-methanol-choline oxidoreductase N-terminal domain-containing protein</fullName>
    </recommendedName>
</protein>
<dbReference type="PROSITE" id="PS00623">
    <property type="entry name" value="GMC_OXRED_1"/>
    <property type="match status" value="1"/>
</dbReference>
<dbReference type="PANTHER" id="PTHR11552:SF210">
    <property type="entry name" value="GLUCOSE-METHANOL-CHOLINE OXIDOREDUCTASE N-TERMINAL DOMAIN-CONTAINING PROTEIN-RELATED"/>
    <property type="match status" value="1"/>
</dbReference>
<name>A0AAN7SYC1_9EURO</name>
<dbReference type="Gene3D" id="3.30.560.10">
    <property type="entry name" value="Glucose Oxidase, domain 3"/>
    <property type="match status" value="1"/>
</dbReference>
<keyword evidence="2" id="KW-0285">Flavoprotein</keyword>
<dbReference type="GO" id="GO:0016614">
    <property type="term" value="F:oxidoreductase activity, acting on CH-OH group of donors"/>
    <property type="evidence" value="ECO:0007669"/>
    <property type="project" value="InterPro"/>
</dbReference>
<sequence>MAATNGVNGHTNGVNGHGGSALCSVDEFTAQKYDYIVVGGGTAGCVVAARLTEDPNITVGVIEAGANRMDDVNVLTPSLYPTLIGRDKYDWCMTSIPQPNAGNKVYSMPRGKLLGGSSGINYLMYVRGSRGDYDGWESMGNEGWGWKGIAPYFRKHQRLDANEPHHMDPQFMPMAGKDEYHGTDGPIHTSFNDWYSPFEVDFVEACHAVTGTKKTISDAWSGDHMGFYSSLGAVDRTDDKGNRSYAATGYIRPNLGRKNLKVLVNAQATQIVLEDGTATGVKFVHEGQEYTVNASREVVLSAGVIQTPQLLELSGIGDPEVLSAAGVECKIENKAVGANFQDHVLGGLLFDLKPGIDSLDALHGEEYMKAQQDVYEKTRKGPYGSPGMMMGFVSYASIVSPEELDSTLAEIKKSSLAKTPFEKAQEKVIVDQLRDPTFANLQTFCIGCRLDVAKGSDQTQFFSAPPKGVQQISLLMCLEHPLSRGTVHITSSDPLAHPQIDPGYFRNEVDAKILAAGMKWMDQVARHPEMAKSLARRELPPENASLDSEEERIEYVKNHISTQYHITGTCALGEATDNALRLKGVKGIRVVDASIFPTHVSGNIMATTYAVAEKGADLIKADQR</sequence>
<proteinExistence type="inferred from homology"/>
<feature type="domain" description="Glucose-methanol-choline oxidoreductase N-terminal" evidence="3">
    <location>
        <begin position="111"/>
        <end position="134"/>
    </location>
</feature>
<evidence type="ECO:0000313" key="5">
    <source>
        <dbReference type="Proteomes" id="UP001309876"/>
    </source>
</evidence>
<dbReference type="PANTHER" id="PTHR11552">
    <property type="entry name" value="GLUCOSE-METHANOL-CHOLINE GMC OXIDOREDUCTASE"/>
    <property type="match status" value="1"/>
</dbReference>
<comment type="similarity">
    <text evidence="1 2">Belongs to the GMC oxidoreductase family.</text>
</comment>
<accession>A0AAN7SYC1</accession>
<dbReference type="InterPro" id="IPR007867">
    <property type="entry name" value="GMC_OxRtase_C"/>
</dbReference>
<dbReference type="Pfam" id="PF00732">
    <property type="entry name" value="GMC_oxred_N"/>
    <property type="match status" value="1"/>
</dbReference>
<evidence type="ECO:0000256" key="2">
    <source>
        <dbReference type="RuleBase" id="RU003968"/>
    </source>
</evidence>
<dbReference type="SUPFAM" id="SSF51905">
    <property type="entry name" value="FAD/NAD(P)-binding domain"/>
    <property type="match status" value="1"/>
</dbReference>
<organism evidence="4 5">
    <name type="scientific">Lithohypha guttulata</name>
    <dbReference type="NCBI Taxonomy" id="1690604"/>
    <lineage>
        <taxon>Eukaryota</taxon>
        <taxon>Fungi</taxon>
        <taxon>Dikarya</taxon>
        <taxon>Ascomycota</taxon>
        <taxon>Pezizomycotina</taxon>
        <taxon>Eurotiomycetes</taxon>
        <taxon>Chaetothyriomycetidae</taxon>
        <taxon>Chaetothyriales</taxon>
        <taxon>Trichomeriaceae</taxon>
        <taxon>Lithohypha</taxon>
    </lineage>
</organism>
<dbReference type="Proteomes" id="UP001309876">
    <property type="component" value="Unassembled WGS sequence"/>
</dbReference>
<keyword evidence="2" id="KW-0274">FAD</keyword>
<dbReference type="SUPFAM" id="SSF54373">
    <property type="entry name" value="FAD-linked reductases, C-terminal domain"/>
    <property type="match status" value="1"/>
</dbReference>
<dbReference type="Gene3D" id="3.50.50.60">
    <property type="entry name" value="FAD/NAD(P)-binding domain"/>
    <property type="match status" value="1"/>
</dbReference>